<dbReference type="Pfam" id="PF13387">
    <property type="entry name" value="Lnb_N"/>
    <property type="match status" value="1"/>
</dbReference>
<dbReference type="Proteomes" id="UP000320672">
    <property type="component" value="Chromosome"/>
</dbReference>
<organism evidence="2 3">
    <name type="scientific">Roseimaritima multifibrata</name>
    <dbReference type="NCBI Taxonomy" id="1930274"/>
    <lineage>
        <taxon>Bacteria</taxon>
        <taxon>Pseudomonadati</taxon>
        <taxon>Planctomycetota</taxon>
        <taxon>Planctomycetia</taxon>
        <taxon>Pirellulales</taxon>
        <taxon>Pirellulaceae</taxon>
        <taxon>Roseimaritima</taxon>
    </lineage>
</organism>
<evidence type="ECO:0000313" key="2">
    <source>
        <dbReference type="EMBL" id="QDS92780.1"/>
    </source>
</evidence>
<name>A0A517MD17_9BACT</name>
<feature type="domain" description="Lnb N-terminal periplasmic" evidence="1">
    <location>
        <begin position="92"/>
        <end position="231"/>
    </location>
</feature>
<evidence type="ECO:0000259" key="1">
    <source>
        <dbReference type="Pfam" id="PF13387"/>
    </source>
</evidence>
<dbReference type="InterPro" id="IPR025178">
    <property type="entry name" value="Lnb_N"/>
</dbReference>
<gene>
    <name evidence="2" type="ORF">FF011L_15290</name>
</gene>
<sequence>MGYWKNRIALILFALVPLCAGCSRWTVGERLSRSLPDALRGEPQQNRRWQPQLAVLPYAEMTAEGATIRNVRQCRWKSGTEAVVKHRDWRIRWDDVETTDFIMVPFPDSPYLAHTMFSFGLTGGRQIVVSVEARLEKGESFGAVAGSVRQFELMYVVADEVDVLGLRAEQRRDDVFLYRTVATPEQSVELLRSMLRRANGLAESPEFYDSVVNNCMTNLVDHLNAVKPGMVSASVVGLLPGTSDAFAYELGLLETDLPFEQARQQAAVTLRIRQYIDDPDFSQKIRR</sequence>
<accession>A0A517MD17</accession>
<keyword evidence="3" id="KW-1185">Reference proteome</keyword>
<protein>
    <recommendedName>
        <fullName evidence="1">Lnb N-terminal periplasmic domain-containing protein</fullName>
    </recommendedName>
</protein>
<dbReference type="KEGG" id="rml:FF011L_15290"/>
<evidence type="ECO:0000313" key="3">
    <source>
        <dbReference type="Proteomes" id="UP000320672"/>
    </source>
</evidence>
<dbReference type="AlphaFoldDB" id="A0A517MD17"/>
<dbReference type="RefSeq" id="WP_218933070.1">
    <property type="nucleotide sequence ID" value="NZ_CP036262.1"/>
</dbReference>
<reference evidence="2 3" key="1">
    <citation type="submission" date="2019-02" db="EMBL/GenBank/DDBJ databases">
        <title>Deep-cultivation of Planctomycetes and their phenomic and genomic characterization uncovers novel biology.</title>
        <authorList>
            <person name="Wiegand S."/>
            <person name="Jogler M."/>
            <person name="Boedeker C."/>
            <person name="Pinto D."/>
            <person name="Vollmers J."/>
            <person name="Rivas-Marin E."/>
            <person name="Kohn T."/>
            <person name="Peeters S.H."/>
            <person name="Heuer A."/>
            <person name="Rast P."/>
            <person name="Oberbeckmann S."/>
            <person name="Bunk B."/>
            <person name="Jeske O."/>
            <person name="Meyerdierks A."/>
            <person name="Storesund J.E."/>
            <person name="Kallscheuer N."/>
            <person name="Luecker S."/>
            <person name="Lage O.M."/>
            <person name="Pohl T."/>
            <person name="Merkel B.J."/>
            <person name="Hornburger P."/>
            <person name="Mueller R.-W."/>
            <person name="Bruemmer F."/>
            <person name="Labrenz M."/>
            <person name="Spormann A.M."/>
            <person name="Op den Camp H."/>
            <person name="Overmann J."/>
            <person name="Amann R."/>
            <person name="Jetten M.S.M."/>
            <person name="Mascher T."/>
            <person name="Medema M.H."/>
            <person name="Devos D.P."/>
            <person name="Kaster A.-K."/>
            <person name="Ovreas L."/>
            <person name="Rohde M."/>
            <person name="Galperin M.Y."/>
            <person name="Jogler C."/>
        </authorList>
    </citation>
    <scope>NUCLEOTIDE SEQUENCE [LARGE SCALE GENOMIC DNA]</scope>
    <source>
        <strain evidence="2 3">FF011L</strain>
    </source>
</reference>
<proteinExistence type="predicted"/>
<dbReference type="EMBL" id="CP036262">
    <property type="protein sequence ID" value="QDS92780.1"/>
    <property type="molecule type" value="Genomic_DNA"/>
</dbReference>